<keyword evidence="4" id="KW-0805">Transcription regulation</keyword>
<dbReference type="Proteomes" id="UP000029964">
    <property type="component" value="Unassembled WGS sequence"/>
</dbReference>
<name>A0A086SXH3_HAPC1</name>
<dbReference type="Pfam" id="PF12829">
    <property type="entry name" value="Mhr1"/>
    <property type="match status" value="1"/>
</dbReference>
<evidence type="ECO:0000256" key="6">
    <source>
        <dbReference type="ARBA" id="ARBA00023163"/>
    </source>
</evidence>
<evidence type="ECO:0000313" key="10">
    <source>
        <dbReference type="Proteomes" id="UP000029964"/>
    </source>
</evidence>
<comment type="subcellular location">
    <subcellularLocation>
        <location evidence="1">Mitochondrion</location>
    </subcellularLocation>
</comment>
<dbReference type="GO" id="GO:0005739">
    <property type="term" value="C:mitochondrion"/>
    <property type="evidence" value="ECO:0007669"/>
    <property type="project" value="UniProtKB-SubCell"/>
</dbReference>
<dbReference type="EMBL" id="JPKY01000114">
    <property type="protein sequence ID" value="KFH41805.1"/>
    <property type="molecule type" value="Genomic_DNA"/>
</dbReference>
<organism evidence="9 10">
    <name type="scientific">Hapsidospora chrysogenum (strain ATCC 11550 / CBS 779.69 / DSM 880 / IAM 14645 / JCM 23072 / IMI 49137)</name>
    <name type="common">Acremonium chrysogenum</name>
    <dbReference type="NCBI Taxonomy" id="857340"/>
    <lineage>
        <taxon>Eukaryota</taxon>
        <taxon>Fungi</taxon>
        <taxon>Dikarya</taxon>
        <taxon>Ascomycota</taxon>
        <taxon>Pezizomycotina</taxon>
        <taxon>Sordariomycetes</taxon>
        <taxon>Hypocreomycetidae</taxon>
        <taxon>Hypocreales</taxon>
        <taxon>Bionectriaceae</taxon>
        <taxon>Hapsidospora</taxon>
    </lineage>
</organism>
<reference evidence="10" key="1">
    <citation type="journal article" date="2014" name="Genome Announc.">
        <title>Genome sequence and annotation of Acremonium chrysogenum, producer of the beta-lactam antibiotic cephalosporin C.</title>
        <authorList>
            <person name="Terfehr D."/>
            <person name="Dahlmann T.A."/>
            <person name="Specht T."/>
            <person name="Zadra I."/>
            <person name="Kuernsteiner H."/>
            <person name="Kueck U."/>
        </authorList>
    </citation>
    <scope>NUCLEOTIDE SEQUENCE [LARGE SCALE GENOMIC DNA]</scope>
    <source>
        <strain evidence="10">ATCC 11550 / CBS 779.69 / DSM 880 / IAM 14645 / JCM 23072 / IMI 49137</strain>
    </source>
</reference>
<dbReference type="GO" id="GO:0005840">
    <property type="term" value="C:ribosome"/>
    <property type="evidence" value="ECO:0007669"/>
    <property type="project" value="UniProtKB-KW"/>
</dbReference>
<dbReference type="HOGENOM" id="CLU_052835_2_0_1"/>
<evidence type="ECO:0000256" key="4">
    <source>
        <dbReference type="ARBA" id="ARBA00023015"/>
    </source>
</evidence>
<keyword evidence="6" id="KW-0804">Transcription</keyword>
<evidence type="ECO:0000256" key="3">
    <source>
        <dbReference type="ARBA" id="ARBA00022980"/>
    </source>
</evidence>
<accession>A0A086SXH3</accession>
<dbReference type="GO" id="GO:0003697">
    <property type="term" value="F:single-stranded DNA binding"/>
    <property type="evidence" value="ECO:0007669"/>
    <property type="project" value="InterPro"/>
</dbReference>
<dbReference type="PANTHER" id="PTHR28184">
    <property type="entry name" value="MITOCHONDRIAL HOMOLOGOUS RECOMBINATION PROTEIN 1"/>
    <property type="match status" value="1"/>
</dbReference>
<dbReference type="AlphaFoldDB" id="A0A086SXH3"/>
<evidence type="ECO:0000256" key="7">
    <source>
        <dbReference type="ARBA" id="ARBA00023274"/>
    </source>
</evidence>
<keyword evidence="7" id="KW-0687">Ribonucleoprotein</keyword>
<proteinExistence type="inferred from homology"/>
<keyword evidence="10" id="KW-1185">Reference proteome</keyword>
<dbReference type="GO" id="GO:0003735">
    <property type="term" value="F:structural constituent of ribosome"/>
    <property type="evidence" value="ECO:0007669"/>
    <property type="project" value="TreeGrafter"/>
</dbReference>
<evidence type="ECO:0000256" key="2">
    <source>
        <dbReference type="ARBA" id="ARBA00010741"/>
    </source>
</evidence>
<evidence type="ECO:0000256" key="8">
    <source>
        <dbReference type="ARBA" id="ARBA00035185"/>
    </source>
</evidence>
<dbReference type="InterPro" id="IPR024629">
    <property type="entry name" value="Ribosomal_mL67"/>
</dbReference>
<dbReference type="STRING" id="857340.A0A086SXH3"/>
<comment type="similarity">
    <text evidence="2">Belongs to the mitochondrion-specific ribosomal protein mL67 family.</text>
</comment>
<dbReference type="PANTHER" id="PTHR28184:SF1">
    <property type="entry name" value="LARGE RIBOSOMAL SUBUNIT PROTEIN ML67"/>
    <property type="match status" value="1"/>
</dbReference>
<dbReference type="GO" id="GO:1990904">
    <property type="term" value="C:ribonucleoprotein complex"/>
    <property type="evidence" value="ECO:0007669"/>
    <property type="project" value="UniProtKB-KW"/>
</dbReference>
<protein>
    <recommendedName>
        <fullName evidence="8">Large ribosomal subunit protein mL67</fullName>
    </recommendedName>
</protein>
<evidence type="ECO:0000256" key="5">
    <source>
        <dbReference type="ARBA" id="ARBA00023128"/>
    </source>
</evidence>
<sequence length="254" mass="28670">MNVASGLRAGQPLIGLPRICLRQISHSGKRKEPSVGFQGPEGHGEKIWIWSHRRTDQTVYTLRDRLNDHHDLKQIPFNGKKLKPATLRKDYWSPMAIIEFPQGHGSVGRSVFQKLRELKHLHEVSWPEDMRLKTEDEYTEQDIKRIKNAKEEGRTYVPVRTKRQRGAALCAQKKNSIADMAAVLAGQGRGNKIVAGEGEGELVPVTVNWANDQDKRYAESWSDNVTHGLVEKPAYVLGDDVPEPTKTNPVLRAT</sequence>
<gene>
    <name evidence="9" type="ORF">ACRE_074750</name>
</gene>
<comment type="caution">
    <text evidence="9">The sequence shown here is derived from an EMBL/GenBank/DDBJ whole genome shotgun (WGS) entry which is preliminary data.</text>
</comment>
<evidence type="ECO:0000256" key="1">
    <source>
        <dbReference type="ARBA" id="ARBA00004173"/>
    </source>
</evidence>
<dbReference type="GO" id="GO:0000150">
    <property type="term" value="F:DNA strand exchange activity"/>
    <property type="evidence" value="ECO:0007669"/>
    <property type="project" value="InterPro"/>
</dbReference>
<dbReference type="OrthoDB" id="5333655at2759"/>
<evidence type="ECO:0000313" key="9">
    <source>
        <dbReference type="EMBL" id="KFH41805.1"/>
    </source>
</evidence>
<keyword evidence="3" id="KW-0689">Ribosomal protein</keyword>
<keyword evidence="5" id="KW-0496">Mitochondrion</keyword>